<keyword evidence="2" id="KW-1185">Reference proteome</keyword>
<dbReference type="Proteomes" id="UP001285921">
    <property type="component" value="Unassembled WGS sequence"/>
</dbReference>
<proteinExistence type="predicted"/>
<comment type="caution">
    <text evidence="1">The sequence shown here is derived from an EMBL/GenBank/DDBJ whole genome shotgun (WGS) entry which is preliminary data.</text>
</comment>
<name>A0ABQ6NEP2_9BACL</name>
<organism evidence="1 2">
    <name type="scientific">Paenibacillus glycanilyticus</name>
    <dbReference type="NCBI Taxonomy" id="126569"/>
    <lineage>
        <taxon>Bacteria</taxon>
        <taxon>Bacillati</taxon>
        <taxon>Bacillota</taxon>
        <taxon>Bacilli</taxon>
        <taxon>Bacillales</taxon>
        <taxon>Paenibacillaceae</taxon>
        <taxon>Paenibacillus</taxon>
    </lineage>
</organism>
<sequence>MNQQAAGKEIRNLRITGSSSVMGGTYNSVKIVGEGMIEGDTSCAKLSCVGTLEVDGTVAADKMNIVGTCEVSGGLRGGELKTSGTVSVGGTTQLRELNIAGTIESKNHVYSEQIKLRGMLHTLGDCEAEQFTARGIFEIGGLLNAGKLQIHLYRDCKAHEIGGGHIIVRKAKWLHPLSFFFKPSSSARLTVSVMEGDHIYLENTIADIVRGNQVVIGPGCEIGLVEFKEHFEKRKDAVVRDNRKV</sequence>
<gene>
    <name evidence="1" type="primary">yhbF</name>
    <name evidence="1" type="ORF">PghCCS26_06920</name>
</gene>
<evidence type="ECO:0000313" key="2">
    <source>
        <dbReference type="Proteomes" id="UP001285921"/>
    </source>
</evidence>
<dbReference type="RefSeq" id="WP_248756586.1">
    <property type="nucleotide sequence ID" value="NZ_BTCL01000002.1"/>
</dbReference>
<accession>A0ABQ6NEP2</accession>
<dbReference type="EMBL" id="BTCL01000002">
    <property type="protein sequence ID" value="GMK43565.1"/>
    <property type="molecule type" value="Genomic_DNA"/>
</dbReference>
<reference evidence="1 2" key="1">
    <citation type="submission" date="2023-05" db="EMBL/GenBank/DDBJ databases">
        <title>Draft genome of Paenibacillus sp. CCS26.</title>
        <authorList>
            <person name="Akita H."/>
            <person name="Shinto Y."/>
            <person name="Kimura Z."/>
        </authorList>
    </citation>
    <scope>NUCLEOTIDE SEQUENCE [LARGE SCALE GENOMIC DNA]</scope>
    <source>
        <strain evidence="1 2">CCS26</strain>
    </source>
</reference>
<protein>
    <recommendedName>
        <fullName evidence="3">Polymer-forming cytoskeletal protein</fullName>
    </recommendedName>
</protein>
<evidence type="ECO:0008006" key="3">
    <source>
        <dbReference type="Google" id="ProtNLM"/>
    </source>
</evidence>
<evidence type="ECO:0000313" key="1">
    <source>
        <dbReference type="EMBL" id="GMK43565.1"/>
    </source>
</evidence>